<feature type="domain" description="Response regulatory" evidence="2">
    <location>
        <begin position="2"/>
        <end position="112"/>
    </location>
</feature>
<dbReference type="SUPFAM" id="SSF52172">
    <property type="entry name" value="CheY-like"/>
    <property type="match status" value="1"/>
</dbReference>
<dbReference type="EMBL" id="LNCD01000101">
    <property type="protein sequence ID" value="KWV47985.1"/>
    <property type="molecule type" value="Genomic_DNA"/>
</dbReference>
<dbReference type="Gene3D" id="3.40.50.2300">
    <property type="match status" value="1"/>
</dbReference>
<dbReference type="GO" id="GO:0000160">
    <property type="term" value="P:phosphorelay signal transduction system"/>
    <property type="evidence" value="ECO:0007669"/>
    <property type="project" value="InterPro"/>
</dbReference>
<comment type="caution">
    <text evidence="3">The sequence shown here is derived from an EMBL/GenBank/DDBJ whole genome shotgun (WGS) entry which is preliminary data.</text>
</comment>
<keyword evidence="1" id="KW-0597">Phosphoprotein</keyword>
<protein>
    <recommendedName>
        <fullName evidence="2">Response regulatory domain-containing protein</fullName>
    </recommendedName>
</protein>
<organism evidence="3 4">
    <name type="scientific">Rhizobium altiplani</name>
    <dbReference type="NCBI Taxonomy" id="1864509"/>
    <lineage>
        <taxon>Bacteria</taxon>
        <taxon>Pseudomonadati</taxon>
        <taxon>Pseudomonadota</taxon>
        <taxon>Alphaproteobacteria</taxon>
        <taxon>Hyphomicrobiales</taxon>
        <taxon>Rhizobiaceae</taxon>
        <taxon>Rhizobium/Agrobacterium group</taxon>
        <taxon>Rhizobium</taxon>
    </lineage>
</organism>
<evidence type="ECO:0000313" key="3">
    <source>
        <dbReference type="EMBL" id="KWV47985.1"/>
    </source>
</evidence>
<dbReference type="AlphaFoldDB" id="A0A109JFD8"/>
<evidence type="ECO:0000259" key="2">
    <source>
        <dbReference type="PROSITE" id="PS50110"/>
    </source>
</evidence>
<gene>
    <name evidence="3" type="ORF">AS026_12740</name>
</gene>
<name>A0A109JFD8_9HYPH</name>
<proteinExistence type="predicted"/>
<keyword evidence="4" id="KW-1185">Reference proteome</keyword>
<evidence type="ECO:0000313" key="4">
    <source>
        <dbReference type="Proteomes" id="UP000068164"/>
    </source>
</evidence>
<evidence type="ECO:0000256" key="1">
    <source>
        <dbReference type="PROSITE-ProRule" id="PRU00169"/>
    </source>
</evidence>
<dbReference type="OrthoDB" id="7060229at2"/>
<accession>A0A109JFD8</accession>
<dbReference type="Proteomes" id="UP000068164">
    <property type="component" value="Unassembled WGS sequence"/>
</dbReference>
<dbReference type="Pfam" id="PF00072">
    <property type="entry name" value="Response_reg"/>
    <property type="match status" value="1"/>
</dbReference>
<dbReference type="InterPro" id="IPR011006">
    <property type="entry name" value="CheY-like_superfamily"/>
</dbReference>
<dbReference type="SMART" id="SM00448">
    <property type="entry name" value="REC"/>
    <property type="match status" value="1"/>
</dbReference>
<dbReference type="InterPro" id="IPR001789">
    <property type="entry name" value="Sig_transdc_resp-reg_receiver"/>
</dbReference>
<dbReference type="NCBIfam" id="NF009970">
    <property type="entry name" value="PRK13435.1-1"/>
    <property type="match status" value="1"/>
</dbReference>
<sequence length="123" mass="13214">MNIMIVEDDYVIAKDLQSIAEAAGHRSVGPLQTMEQALAYAATADIALVDLKLADGPTGASLGRKLIDRFRLEVIYVTGRPEGVGAGLDGASEVVMKPFSEEQIAAAIARAALRRATRYDRIR</sequence>
<reference evidence="3 4" key="1">
    <citation type="submission" date="2015-11" db="EMBL/GenBank/DDBJ databases">
        <title>Draft Genome Sequence of the Strain BR 10423 (Rhizobium sp.) isolated from nodules of Mimosa pudica.</title>
        <authorList>
            <person name="Barauna A.C."/>
            <person name="Zilli J.E."/>
            <person name="Simoes-Araujo J.L."/>
            <person name="Reis V.M."/>
            <person name="James E.K."/>
            <person name="Reis F.B.Jr."/>
            <person name="Rouws L.F."/>
            <person name="Passos S.R."/>
            <person name="Gois S.R."/>
        </authorList>
    </citation>
    <scope>NUCLEOTIDE SEQUENCE [LARGE SCALE GENOMIC DNA]</scope>
    <source>
        <strain evidence="3 4">BR10423</strain>
    </source>
</reference>
<feature type="modified residue" description="4-aspartylphosphate" evidence="1">
    <location>
        <position position="50"/>
    </location>
</feature>
<dbReference type="PROSITE" id="PS50110">
    <property type="entry name" value="RESPONSE_REGULATORY"/>
    <property type="match status" value="1"/>
</dbReference>